<dbReference type="Pfam" id="PF00510">
    <property type="entry name" value="COX3"/>
    <property type="match status" value="1"/>
</dbReference>
<evidence type="ECO:0000256" key="4">
    <source>
        <dbReference type="ARBA" id="ARBA00022692"/>
    </source>
</evidence>
<evidence type="ECO:0000256" key="8">
    <source>
        <dbReference type="SAM" id="Phobius"/>
    </source>
</evidence>
<dbReference type="InterPro" id="IPR024791">
    <property type="entry name" value="Cyt_c/ubiquinol_Oxase_su3"/>
</dbReference>
<feature type="transmembrane region" description="Helical" evidence="8">
    <location>
        <begin position="128"/>
        <end position="153"/>
    </location>
</feature>
<keyword evidence="3" id="KW-1003">Cell membrane</keyword>
<organism evidence="10 11">
    <name type="scientific">Kordia antarctica</name>
    <dbReference type="NCBI Taxonomy" id="1218801"/>
    <lineage>
        <taxon>Bacteria</taxon>
        <taxon>Pseudomonadati</taxon>
        <taxon>Bacteroidota</taxon>
        <taxon>Flavobacteriia</taxon>
        <taxon>Flavobacteriales</taxon>
        <taxon>Flavobacteriaceae</taxon>
        <taxon>Kordia</taxon>
    </lineage>
</organism>
<dbReference type="RefSeq" id="WP_160130745.1">
    <property type="nucleotide sequence ID" value="NZ_CP019288.1"/>
</dbReference>
<dbReference type="SUPFAM" id="SSF81452">
    <property type="entry name" value="Cytochrome c oxidase subunit III-like"/>
    <property type="match status" value="1"/>
</dbReference>
<feature type="transmembrane region" description="Helical" evidence="8">
    <location>
        <begin position="174"/>
        <end position="192"/>
    </location>
</feature>
<comment type="subcellular location">
    <subcellularLocation>
        <location evidence="1 7">Cell membrane</location>
        <topology evidence="1 7">Multi-pass membrane protein</topology>
    </subcellularLocation>
</comment>
<evidence type="ECO:0000256" key="7">
    <source>
        <dbReference type="RuleBase" id="RU003376"/>
    </source>
</evidence>
<dbReference type="KEGG" id="kan:IMCC3317_35700"/>
<dbReference type="PANTHER" id="PTHR11403:SF2">
    <property type="entry name" value="CYTOCHROME BO(3) UBIQUINOL OXIDASE SUBUNIT 3"/>
    <property type="match status" value="1"/>
</dbReference>
<evidence type="ECO:0000256" key="3">
    <source>
        <dbReference type="ARBA" id="ARBA00022475"/>
    </source>
</evidence>
<dbReference type="AlphaFoldDB" id="A0A7L4ZN77"/>
<reference evidence="10 11" key="1">
    <citation type="journal article" date="2013" name="Int. J. Syst. Evol. Microbiol.">
        <title>Kordia antarctica sp. nov., isolated from Antarctic seawater.</title>
        <authorList>
            <person name="Baek K."/>
            <person name="Choi A."/>
            <person name="Kang I."/>
            <person name="Lee K."/>
            <person name="Cho J.C."/>
        </authorList>
    </citation>
    <scope>NUCLEOTIDE SEQUENCE [LARGE SCALE GENOMIC DNA]</scope>
    <source>
        <strain evidence="10 11">IMCC3317</strain>
    </source>
</reference>
<evidence type="ECO:0000313" key="10">
    <source>
        <dbReference type="EMBL" id="QHI38183.1"/>
    </source>
</evidence>
<dbReference type="Proteomes" id="UP000464657">
    <property type="component" value="Chromosome"/>
</dbReference>
<gene>
    <name evidence="10" type="primary">ctaE_1</name>
    <name evidence="10" type="ORF">IMCC3317_35700</name>
</gene>
<dbReference type="PROSITE" id="PS50253">
    <property type="entry name" value="COX3"/>
    <property type="match status" value="1"/>
</dbReference>
<feature type="transmembrane region" description="Helical" evidence="8">
    <location>
        <begin position="56"/>
        <end position="74"/>
    </location>
</feature>
<keyword evidence="4 7" id="KW-0812">Transmembrane</keyword>
<dbReference type="GO" id="GO:0019646">
    <property type="term" value="P:aerobic electron transport chain"/>
    <property type="evidence" value="ECO:0007669"/>
    <property type="project" value="InterPro"/>
</dbReference>
<dbReference type="InterPro" id="IPR035973">
    <property type="entry name" value="Cyt_c_oxidase_su3-like_sf"/>
</dbReference>
<feature type="transmembrane region" description="Helical" evidence="8">
    <location>
        <begin position="20"/>
        <end position="41"/>
    </location>
</feature>
<keyword evidence="10" id="KW-0560">Oxidoreductase</keyword>
<keyword evidence="5 8" id="KW-1133">Transmembrane helix</keyword>
<proteinExistence type="inferred from homology"/>
<evidence type="ECO:0000256" key="1">
    <source>
        <dbReference type="ARBA" id="ARBA00004651"/>
    </source>
</evidence>
<dbReference type="PANTHER" id="PTHR11403">
    <property type="entry name" value="CYTOCHROME C OXIDASE SUBUNIT III"/>
    <property type="match status" value="1"/>
</dbReference>
<sequence length="193" mass="22055">MDLTQGTFEEKQDRSKKMMLWFAMISMFMMFAGLTSAYIVSQERPDWLANFELPTAFFYSTLVIVASSITFHLAKNAIQKGVHSTTTLYLLATLGLGIAFVILQFAGFNEIVESGYYFTGKGSSVTTSFLYIVTVVHLLHVAAGILVLLVVIYNHFKQKYKQGQTLGLELGAMFWHFLDFLWVFLFLFLYFLR</sequence>
<dbReference type="InterPro" id="IPR000298">
    <property type="entry name" value="Cyt_c_oxidase-like_su3"/>
</dbReference>
<dbReference type="Gene3D" id="1.20.120.80">
    <property type="entry name" value="Cytochrome c oxidase, subunit III, four-helix bundle"/>
    <property type="match status" value="1"/>
</dbReference>
<dbReference type="EC" id="1.9.3.1" evidence="10"/>
<comment type="similarity">
    <text evidence="2 7">Belongs to the cytochrome c oxidase subunit 3 family.</text>
</comment>
<dbReference type="GO" id="GO:0005886">
    <property type="term" value="C:plasma membrane"/>
    <property type="evidence" value="ECO:0007669"/>
    <property type="project" value="UniProtKB-SubCell"/>
</dbReference>
<evidence type="ECO:0000313" key="11">
    <source>
        <dbReference type="Proteomes" id="UP000464657"/>
    </source>
</evidence>
<protein>
    <submittedName>
        <fullName evidence="10">Cytochrome c oxidase subunit 3</fullName>
        <ecNumber evidence="10">1.9.3.1</ecNumber>
    </submittedName>
</protein>
<dbReference type="InterPro" id="IPR013833">
    <property type="entry name" value="Cyt_c_oxidase_su3_a-hlx"/>
</dbReference>
<evidence type="ECO:0000256" key="6">
    <source>
        <dbReference type="ARBA" id="ARBA00023136"/>
    </source>
</evidence>
<keyword evidence="6 8" id="KW-0472">Membrane</keyword>
<evidence type="ECO:0000256" key="5">
    <source>
        <dbReference type="ARBA" id="ARBA00022989"/>
    </source>
</evidence>
<feature type="domain" description="Heme-copper oxidase subunit III family profile" evidence="9">
    <location>
        <begin position="1"/>
        <end position="193"/>
    </location>
</feature>
<evidence type="ECO:0000259" key="9">
    <source>
        <dbReference type="PROSITE" id="PS50253"/>
    </source>
</evidence>
<keyword evidence="11" id="KW-1185">Reference proteome</keyword>
<evidence type="ECO:0000256" key="2">
    <source>
        <dbReference type="ARBA" id="ARBA00010581"/>
    </source>
</evidence>
<dbReference type="OrthoDB" id="679789at2"/>
<dbReference type="EMBL" id="CP019288">
    <property type="protein sequence ID" value="QHI38183.1"/>
    <property type="molecule type" value="Genomic_DNA"/>
</dbReference>
<dbReference type="GO" id="GO:0016491">
    <property type="term" value="F:oxidoreductase activity"/>
    <property type="evidence" value="ECO:0007669"/>
    <property type="project" value="UniProtKB-KW"/>
</dbReference>
<accession>A0A7L4ZN77</accession>
<dbReference type="GO" id="GO:0004129">
    <property type="term" value="F:cytochrome-c oxidase activity"/>
    <property type="evidence" value="ECO:0007669"/>
    <property type="project" value="InterPro"/>
</dbReference>
<name>A0A7L4ZN77_9FLAO</name>
<feature type="transmembrane region" description="Helical" evidence="8">
    <location>
        <begin position="86"/>
        <end position="108"/>
    </location>
</feature>